<dbReference type="OrthoDB" id="1698005at2"/>
<protein>
    <submittedName>
        <fullName evidence="1">Uncharacterized protein</fullName>
    </submittedName>
</protein>
<dbReference type="EMBL" id="JYGM01000009">
    <property type="protein sequence ID" value="KJQ61760.1"/>
    <property type="molecule type" value="Genomic_DNA"/>
</dbReference>
<accession>A0A0F2CVQ5</accession>
<gene>
    <name evidence="1" type="ORF">TZ87_01624</name>
</gene>
<organism evidence="1 2">
    <name type="scientific">Streptococcus oralis subsp. oralis</name>
    <dbReference type="NCBI Taxonomy" id="1891914"/>
    <lineage>
        <taxon>Bacteria</taxon>
        <taxon>Bacillati</taxon>
        <taxon>Bacillota</taxon>
        <taxon>Bacilli</taxon>
        <taxon>Lactobacillales</taxon>
        <taxon>Streptococcaceae</taxon>
        <taxon>Streptococcus</taxon>
    </lineage>
</organism>
<sequence>MTRKELYENKLQMDYFSDNYIRFEEDFQKYSAMNVPLTFLIDDILRTMAMNQKNYFVLNKENAKDGREHRFYFRVVTEKESPRNRTYAYAGVENTDEQLYFG</sequence>
<dbReference type="Pfam" id="PF19385">
    <property type="entry name" value="DUF5960"/>
    <property type="match status" value="1"/>
</dbReference>
<evidence type="ECO:0000313" key="2">
    <source>
        <dbReference type="Proteomes" id="UP000033657"/>
    </source>
</evidence>
<dbReference type="Proteomes" id="UP000033657">
    <property type="component" value="Unassembled WGS sequence"/>
</dbReference>
<dbReference type="AlphaFoldDB" id="A0A0F2CVQ5"/>
<evidence type="ECO:0000313" key="1">
    <source>
        <dbReference type="EMBL" id="KJQ61760.1"/>
    </source>
</evidence>
<proteinExistence type="predicted"/>
<dbReference type="RefSeq" id="WP_045593520.1">
    <property type="nucleotide sequence ID" value="NZ_JYGM01000009.1"/>
</dbReference>
<reference evidence="1 2" key="1">
    <citation type="submission" date="2015-02" db="EMBL/GenBank/DDBJ databases">
        <title>Evolution of amylase-binding proteins of oral streptococcal species.</title>
        <authorList>
            <person name="Haase E.M."/>
        </authorList>
    </citation>
    <scope>NUCLEOTIDE SEQUENCE [LARGE SCALE GENOMIC DNA]</scope>
    <source>
        <strain evidence="1 2">COL85/1862</strain>
    </source>
</reference>
<dbReference type="InterPro" id="IPR046004">
    <property type="entry name" value="DUF5960"/>
</dbReference>
<name>A0A0F2CVQ5_STROR</name>
<dbReference type="PATRIC" id="fig|28037.209.peg.1597"/>
<comment type="caution">
    <text evidence="1">The sequence shown here is derived from an EMBL/GenBank/DDBJ whole genome shotgun (WGS) entry which is preliminary data.</text>
</comment>